<evidence type="ECO:0000313" key="2">
    <source>
        <dbReference type="EMBL" id="GJM55350.1"/>
    </source>
</evidence>
<organism evidence="2 3">
    <name type="scientific">Granulimonas faecalis</name>
    <dbReference type="NCBI Taxonomy" id="2894155"/>
    <lineage>
        <taxon>Bacteria</taxon>
        <taxon>Bacillati</taxon>
        <taxon>Actinomycetota</taxon>
        <taxon>Coriobacteriia</taxon>
        <taxon>Coriobacteriales</taxon>
        <taxon>Kribbibacteriaceae</taxon>
        <taxon>Granulimonas</taxon>
    </lineage>
</organism>
<feature type="chain" id="PRO_5043898931" description="Isopeptide-forming domain-containing fimbrial protein" evidence="1">
    <location>
        <begin position="29"/>
        <end position="587"/>
    </location>
</feature>
<reference evidence="2" key="1">
    <citation type="journal article" date="2022" name="Int. J. Syst. Evol. Microbiol.">
        <title>Granulimonas faecalis gen. nov., sp. nov., and Leptogranulimonas caecicola gen. nov., sp. nov., novel lactate-producing Atopobiaceae bacteria isolated from mouse intestines, and an emended description of the family Atopobiaceae.</title>
        <authorList>
            <person name="Morinaga K."/>
            <person name="Kusada H."/>
            <person name="Sakamoto S."/>
            <person name="Murakami T."/>
            <person name="Toyoda A."/>
            <person name="Mori H."/>
            <person name="Meng X.Y."/>
            <person name="Takashino M."/>
            <person name="Murotomi K."/>
            <person name="Tamaki H."/>
        </authorList>
    </citation>
    <scope>NUCLEOTIDE SEQUENCE</scope>
    <source>
        <strain evidence="2">OPF53</strain>
    </source>
</reference>
<comment type="caution">
    <text evidence="2">The sequence shown here is derived from an EMBL/GenBank/DDBJ whole genome shotgun (WGS) entry which is preliminary data.</text>
</comment>
<accession>A0AAV5B4N8</accession>
<dbReference type="RefSeq" id="WP_135977349.1">
    <property type="nucleotide sequence ID" value="NZ_BQKC01000001.1"/>
</dbReference>
<evidence type="ECO:0008006" key="4">
    <source>
        <dbReference type="Google" id="ProtNLM"/>
    </source>
</evidence>
<protein>
    <recommendedName>
        <fullName evidence="4">Isopeptide-forming domain-containing fimbrial protein</fullName>
    </recommendedName>
</protein>
<dbReference type="EMBL" id="BQKC01000001">
    <property type="protein sequence ID" value="GJM55350.1"/>
    <property type="molecule type" value="Genomic_DNA"/>
</dbReference>
<feature type="signal peptide" evidence="1">
    <location>
        <begin position="1"/>
        <end position="28"/>
    </location>
</feature>
<sequence>MRRCASLGALAATAAFAALFVVPGIAMAYEVAYVDSYNEVPVTEAYLNRFDGRLPDEVSCSPAVKTRKEADGAVRYYVDDTSYSPESAPKTVKDAVRLVYRKAGTALDGRSLDVTLAMDVTWSNKSPEMAGGLPTFLRTPGVSGSALDWEAGSLVPVAGRPWDSAKMSIGISIANRLEVTLSDTGRPFEGRVLLWLRDLDQWTGGPFSRETIELVSGFANDVYVGKNTRLSRDDLSKGLFRPVDGAGDDGSRTDFVAFMKGGRAQLRWQGEECSTAFRSIYPESYPPIADDPVYDPVKSVTAVAGKPVPDPAFATALPGQTVTFEVEQALPYVVESNKPQVVRFVDDLNSRFDPSTAKVRVFQGDKDVSDNWRVAVSGSRVTATAVDTQKAVLGLTFQVTATLKNDASGTVVNRAITTVVTRTQQNVEKQSNAVKVKVASAPKELVVVKRVKARDLLVAHGMPSFPFKVTVRGAKGDLATLYGLASFEGDRADAGDGWVAAQATFDLTPFNPTSIDAIVVEEVPVSRYRLVEAAGKGPWEREGRRLTLSYGTVPDTSGLECTFTNEKVTDRWFGHAAAAVNDLSLEP</sequence>
<name>A0AAV5B4N8_9ACTN</name>
<dbReference type="Gene3D" id="2.60.40.740">
    <property type="match status" value="1"/>
</dbReference>
<gene>
    <name evidence="2" type="ORF">ATOP_10050</name>
</gene>
<keyword evidence="1" id="KW-0732">Signal</keyword>
<dbReference type="Proteomes" id="UP001055025">
    <property type="component" value="Unassembled WGS sequence"/>
</dbReference>
<evidence type="ECO:0000256" key="1">
    <source>
        <dbReference type="SAM" id="SignalP"/>
    </source>
</evidence>
<keyword evidence="3" id="KW-1185">Reference proteome</keyword>
<evidence type="ECO:0000313" key="3">
    <source>
        <dbReference type="Proteomes" id="UP001055025"/>
    </source>
</evidence>
<proteinExistence type="predicted"/>
<dbReference type="AlphaFoldDB" id="A0AAV5B4N8"/>